<protein>
    <recommendedName>
        <fullName evidence="2">EF-hand domain-containing protein</fullName>
    </recommendedName>
</protein>
<feature type="transmembrane region" description="Helical" evidence="1">
    <location>
        <begin position="608"/>
        <end position="632"/>
    </location>
</feature>
<keyword evidence="4" id="KW-1185">Reference proteome</keyword>
<dbReference type="SUPFAM" id="SSF47473">
    <property type="entry name" value="EF-hand"/>
    <property type="match status" value="1"/>
</dbReference>
<reference evidence="3" key="1">
    <citation type="submission" date="2019-06" db="EMBL/GenBank/DDBJ databases">
        <authorList>
            <person name="Zheng W."/>
        </authorList>
    </citation>
    <scope>NUCLEOTIDE SEQUENCE</scope>
    <source>
        <strain evidence="3">QDHG01</strain>
    </source>
</reference>
<feature type="transmembrane region" description="Helical" evidence="1">
    <location>
        <begin position="1013"/>
        <end position="1037"/>
    </location>
</feature>
<dbReference type="CDD" id="cd00051">
    <property type="entry name" value="EFh"/>
    <property type="match status" value="1"/>
</dbReference>
<feature type="domain" description="EF-hand" evidence="2">
    <location>
        <begin position="3310"/>
        <end position="3345"/>
    </location>
</feature>
<evidence type="ECO:0000259" key="2">
    <source>
        <dbReference type="PROSITE" id="PS50222"/>
    </source>
</evidence>
<name>A0A8J8P8W0_HALGN</name>
<evidence type="ECO:0000256" key="1">
    <source>
        <dbReference type="SAM" id="Phobius"/>
    </source>
</evidence>
<feature type="transmembrane region" description="Helical" evidence="1">
    <location>
        <begin position="3335"/>
        <end position="3354"/>
    </location>
</feature>
<comment type="caution">
    <text evidence="3">The sequence shown here is derived from an EMBL/GenBank/DDBJ whole genome shotgun (WGS) entry which is preliminary data.</text>
</comment>
<evidence type="ECO:0000313" key="3">
    <source>
        <dbReference type="EMBL" id="TNV88185.1"/>
    </source>
</evidence>
<sequence length="3400" mass="387169">MREHWYCINMDNREITRIQPISADNDTAPPILESPTSGRILEKNEEIKQAIVFLDDDDIEEIKVDEGASQVNKQFAQTYKGNFTSIGRLMEQDHEEGPNLEVEEFLNQITPRGEVPENARLLNVPSDPVYPKKQEESTSVSSANLNYLEELYMNYYLTPPPSDKHIDTYRSNTDVYPLRIDLTDKMVLTMKIIRISTFLGCFILVPLILYLTSCFWRTDQNFTFNLTNCKVYFKDDESLSKRRMGFDLEFGFKFGTPFILNENLLSIDAEANEMCIVNIIGSPFIDLPAITMEMSGGMDNILIKDIQGEKAFVTLSNHIINGLKIDLQFGTVALEDIVCKFRNVTLNEGIYSDKLPDKALRVNLTVDQPEGNICIISPFTKQESNGTCDAIDKNYTNNDYQAESNYTCIVKALACAAKRFCDDKNASLTDQWIVISSIWDGQVQVVFDKPAPNNTHKRITKNIENSVNFTLSALSQLNQSVIPFLMEPDISRIQKLQILGINYLETWLYTNKKVYFQAQYWPLVWASASLLSPKVESTKIILIDNTCPTRGVGIYTQSQVSEFLKSIYPKYGQYDVAVTYKQTKFYRIIQNIYGEYQYSKITMSENPLLIIAFFLSALLSMFLTVATVYGLVWKLLPLTLKKYHEYVQKRKNMSVTLGQIKYAHKENKTDEQIAKEHDEISKMYELRGLGTSLLQKDAEEIIRREDLKFRFSLFQIVQFLINYLFRDMVNSLDVFITKIQTDANTFSEKKMNALNANPVSMPLHQFKSLYSRFCNINGFNEVTDLENSQIQDVLDNYGLKIIHLSEIKEPAYISIRLKSLKEQTDTNIDTEQYEKMTPVMKFLHKNCVATQFSSDSISFEEMRQEYEVFCERERIPMSEKGEIIGNPDLIKYGAIADATKALTRIIGVLMKDKTPKLEIHDEFDLLIRVSQNNRKRIFSNLWKEEGAINIVLAIANFVIIALIPLSSPFISFYALCLITTFQADVFKKPITVFDIYYVNRMDPWWDNVPSINIVLYIHIYVLAYLFFAYFEVLCYYLTGWQRKVVTCMFNFYLYVFLVVYLLMAFFSIQWGILGAIFNPTVLLPYSAAIVTFIATVGAKYNFYKSKVQNLEGHLEELIKEKIGYLLIKSLEQIKKNLNSRFKNLMPEITEDSAQKAISDGIQHIMDSDGLDIKKEAAFLTHQVQKQVMNNTEQIAKVLSQSIGKIDPCIVELAIAASLKSDQGIINAISKLGESLYIDSDLIQIFLRFGLNRIKWSGEENGLNYKGNRFEVTSACMQLFRVLFKCQPEIQSIVSDILKVIIDEDPEPVTKMLLGRNIIQQETLTKLDLSNDDVNMILKTLLNILIRNMKSGYETHNNLVLLSDAMKSTLNQGISVHQISINETILLIQKLRKGDVTELLSNESNRSILGYQSLFPVLFEVDCNQDFFSNSNNIIVKAMREIFQSHKILQDVPASSYNSSTQYYTYPELTFIHIAKLIRGSVVDLKSIGRSVNSLGLNLTQPKINPNALQHMSNICGFSKRSLAFIANKLGCPESVPYLYELQCLLNDREIRLVHIAKQSGFTLATGKKLYYLIKTTEAMMHLQILLVKKGNICKKIGKVKSKLSFYLFKLKLDKQLYEDKIETTSTIITQPTLKKEKSADNEAQSSNIDHLTSQSAINICEQSAKLDQSKNTRSFSQDDRKIRDFVDKMTLSTEDIPSKYFQTIIRTIFEQKLRHNSELQSKAEISQFNSEIEALQVLSILSLCFNGKLPIKDNALYYNAASTVKQFAKVSETHQLLLLLDIMKGDPMRIFSVHTKEEDIKYNLSDCAEISAKQIIGYQRAEQLRQIAQGSNELLNHVFARWFHQQQLVKQAAKVKSSLKLSKQYLKMISIARAGEDEYKEGQKEKLQQAAIEQFIQSTLESSGGDFEMTQLLQDVNRFFGKFDISLINFLFKKEAQDMACNQLNLIRIFLLASKEQSLDRFLTLLQLLSLNLYPDIANDNNSEVLKRQEFIGLQIILNIQLLKQCRTNSKLKSAYKQLFGKSFHAYPNQLGRYEEDDELNLIKSLFNNGYLNPAISKLLAPIEKEAVRLQIMGVIIGQLLGDKKLQCSSLIEFMSSTGVIKDLATIEALMKLMTSDYSQINQVNIACEILGLDGNLIESFLKLKDPLNKDIKMTITSLMKSTCSQDATTRVATMLAFVRGDPSQMKPLIESLKIKQPIAQAILSMGNHSICFDEENQKNLYQILGSRCSRIVKSVQELLCLTNFSFIDKCLNLMNGVIREANILDSRFFRSLYLLISYGNLNKRGFYKTEANIALIRSQLLPEIKYFSLKISKLLGGNEQKAKIIQDLILAKWGCIEKNQPLSVQLNGSKIYEQLLDNLRHAFQSGVFHKQGVNTKIPNSTELKELGRSIGLGIFLEDIIFIGNGVLTHGMEDLICKAFNNPTDQSITLNLVSILTSCSNGDYLLFENSLEGLKSHLKSLLPEQIQTLCKLFLLKHPLPLLMIEQQNEMKLKFEENDYTIMLQSWDLGTSFICIAAFHKLSTLSEAELSAIFEYSINSRIEDQLFSPLEKQSLQTLITSTFFKNFNRRDKTIANGMIHAMNGRGMQMWEAFKAFNFTQKIAHRLEAVIENKDPNTYKGSVSRLMHPDLADDFISTIMSNDIDKCFPRLIVALLRQMSPEQAIQKDKIAKIEEYMLTLIGVISQSVESASSKWEQSMKTIHEQFTQQSRAELPQLQHASILLTTALTQNYDQRINTSIQHLLNLDEIQIAKLETSYYSLTQHEVSSPWLSKLFGYLSKSELLQEEQDRCTIVVKALRDNCIASAALVVEQNMADKSPGVMTLIAMLIKCNKEILKDKNVAKALEDEFGRLFEMSVKCQLASDKFTEETKTEIDNVIKLGIPGLFGASMVQNDEAIEWRQQILQKYHAKNWPSMQLLPISSQEERLLQEVLNPANANPPISEILKFLYKERYARPEQMQFEGILKLIACKLANLGIFNKIVDPLLAELPESVSPEGRHEIKRTLKSLEYHTLQVYVLSNESLSTHFTQIYKKLLTELLPTLERYVSRCYVDNHFNLEAFLELVNDFFVGLIDEDADIAHCFQFIRLLVKGEKYNAMDHVEGVARLLMANMQDQQMALQIAKVIALWLQVIMLSISKEELLTATNTKFVDKLTESFAETHNLLPLLGLHEDPKILNLLSRQDVLKAAIVGVIHLAHGNFLGVEELAILLGGAPAREGFHRLKEAVKIVKANKEGLNLQAVGLVASRNVDLAIRAIPVKIPGIEQIEMLIQKGLESPKSLVEPKTFFDIFKNERGVIGLEEFRNIFKQLGIQIPHATALQIFSVADVDKKGELSYQDFTIVLLILQFIFIFVGMSAFSPTTTFSSVVNSLMAAGASIVAMGNPAKKRRQADEVKELDKKSEGL</sequence>
<dbReference type="EMBL" id="RRYP01000044">
    <property type="protein sequence ID" value="TNV88185.1"/>
    <property type="molecule type" value="Genomic_DNA"/>
</dbReference>
<proteinExistence type="predicted"/>
<dbReference type="GO" id="GO:0005509">
    <property type="term" value="F:calcium ion binding"/>
    <property type="evidence" value="ECO:0007669"/>
    <property type="project" value="InterPro"/>
</dbReference>
<keyword evidence="1" id="KW-0812">Transmembrane</keyword>
<dbReference type="Gene3D" id="1.10.238.10">
    <property type="entry name" value="EF-hand"/>
    <property type="match status" value="1"/>
</dbReference>
<feature type="transmembrane region" description="Helical" evidence="1">
    <location>
        <begin position="192"/>
        <end position="211"/>
    </location>
</feature>
<evidence type="ECO:0000313" key="4">
    <source>
        <dbReference type="Proteomes" id="UP000785679"/>
    </source>
</evidence>
<feature type="transmembrane region" description="Helical" evidence="1">
    <location>
        <begin position="946"/>
        <end position="965"/>
    </location>
</feature>
<keyword evidence="1" id="KW-1133">Transmembrane helix</keyword>
<organism evidence="3 4">
    <name type="scientific">Halteria grandinella</name>
    <dbReference type="NCBI Taxonomy" id="5974"/>
    <lineage>
        <taxon>Eukaryota</taxon>
        <taxon>Sar</taxon>
        <taxon>Alveolata</taxon>
        <taxon>Ciliophora</taxon>
        <taxon>Intramacronucleata</taxon>
        <taxon>Spirotrichea</taxon>
        <taxon>Stichotrichia</taxon>
        <taxon>Sporadotrichida</taxon>
        <taxon>Halteriidae</taxon>
        <taxon>Halteria</taxon>
    </lineage>
</organism>
<dbReference type="PROSITE" id="PS50222">
    <property type="entry name" value="EF_HAND_2"/>
    <property type="match status" value="1"/>
</dbReference>
<gene>
    <name evidence="3" type="ORF">FGO68_gene5191</name>
</gene>
<feature type="transmembrane region" description="Helical" evidence="1">
    <location>
        <begin position="1049"/>
        <end position="1072"/>
    </location>
</feature>
<keyword evidence="1" id="KW-0472">Membrane</keyword>
<dbReference type="InterPro" id="IPR002048">
    <property type="entry name" value="EF_hand_dom"/>
</dbReference>
<accession>A0A8J8P8W0</accession>
<dbReference type="InterPro" id="IPR011992">
    <property type="entry name" value="EF-hand-dom_pair"/>
</dbReference>
<dbReference type="Proteomes" id="UP000785679">
    <property type="component" value="Unassembled WGS sequence"/>
</dbReference>